<protein>
    <submittedName>
        <fullName evidence="3">UMTA protein</fullName>
    </submittedName>
</protein>
<organism evidence="3 4">
    <name type="scientific">Colletotrichum chrysophilum</name>
    <dbReference type="NCBI Taxonomy" id="1836956"/>
    <lineage>
        <taxon>Eukaryota</taxon>
        <taxon>Fungi</taxon>
        <taxon>Dikarya</taxon>
        <taxon>Ascomycota</taxon>
        <taxon>Pezizomycotina</taxon>
        <taxon>Sordariomycetes</taxon>
        <taxon>Hypocreomycetidae</taxon>
        <taxon>Glomerellales</taxon>
        <taxon>Glomerellaceae</taxon>
        <taxon>Colletotrichum</taxon>
        <taxon>Colletotrichum gloeosporioides species complex</taxon>
    </lineage>
</organism>
<feature type="region of interest" description="Disordered" evidence="2">
    <location>
        <begin position="1"/>
        <end position="61"/>
    </location>
</feature>
<proteinExistence type="inferred from homology"/>
<gene>
    <name evidence="3" type="ORF">CCHR01_06410</name>
</gene>
<dbReference type="PANTHER" id="PTHR43591">
    <property type="entry name" value="METHYLTRANSFERASE"/>
    <property type="match status" value="1"/>
</dbReference>
<dbReference type="CDD" id="cd02440">
    <property type="entry name" value="AdoMet_MTases"/>
    <property type="match status" value="1"/>
</dbReference>
<dbReference type="InterPro" id="IPR029063">
    <property type="entry name" value="SAM-dependent_MTases_sf"/>
</dbReference>
<comment type="caution">
    <text evidence="3">The sequence shown here is derived from an EMBL/GenBank/DDBJ whole genome shotgun (WGS) entry which is preliminary data.</text>
</comment>
<accession>A0AAD9ASH0</accession>
<dbReference type="AlphaFoldDB" id="A0AAD9ASH0"/>
<dbReference type="EMBL" id="JAQOWY010000107">
    <property type="protein sequence ID" value="KAK1850924.1"/>
    <property type="molecule type" value="Genomic_DNA"/>
</dbReference>
<dbReference type="GO" id="GO:0008168">
    <property type="term" value="F:methyltransferase activity"/>
    <property type="evidence" value="ECO:0007669"/>
    <property type="project" value="TreeGrafter"/>
</dbReference>
<dbReference type="Pfam" id="PF13489">
    <property type="entry name" value="Methyltransf_23"/>
    <property type="match status" value="1"/>
</dbReference>
<evidence type="ECO:0000256" key="2">
    <source>
        <dbReference type="SAM" id="MobiDB-lite"/>
    </source>
</evidence>
<dbReference type="SUPFAM" id="SSF53335">
    <property type="entry name" value="S-adenosyl-L-methionine-dependent methyltransferases"/>
    <property type="match status" value="1"/>
</dbReference>
<feature type="compositionally biased region" description="Low complexity" evidence="2">
    <location>
        <begin position="9"/>
        <end position="37"/>
    </location>
</feature>
<dbReference type="PANTHER" id="PTHR43591:SF105">
    <property type="entry name" value="METHYLTRANSFERASE DOMAIN-CONTAINING PROTEIN-RELATED"/>
    <property type="match status" value="1"/>
</dbReference>
<reference evidence="3" key="1">
    <citation type="submission" date="2023-01" db="EMBL/GenBank/DDBJ databases">
        <title>Colletotrichum chrysophilum M932 genome sequence.</title>
        <authorList>
            <person name="Baroncelli R."/>
        </authorList>
    </citation>
    <scope>NUCLEOTIDE SEQUENCE</scope>
    <source>
        <strain evidence="3">M932</strain>
    </source>
</reference>
<evidence type="ECO:0000313" key="4">
    <source>
        <dbReference type="Proteomes" id="UP001243330"/>
    </source>
</evidence>
<evidence type="ECO:0000256" key="1">
    <source>
        <dbReference type="ARBA" id="ARBA00038158"/>
    </source>
</evidence>
<dbReference type="Gene3D" id="3.40.50.150">
    <property type="entry name" value="Vaccinia Virus protein VP39"/>
    <property type="match status" value="1"/>
</dbReference>
<keyword evidence="4" id="KW-1185">Reference proteome</keyword>
<name>A0AAD9ASH0_9PEZI</name>
<dbReference type="Proteomes" id="UP001243330">
    <property type="component" value="Unassembled WGS sequence"/>
</dbReference>
<evidence type="ECO:0000313" key="3">
    <source>
        <dbReference type="EMBL" id="KAK1850924.1"/>
    </source>
</evidence>
<sequence length="450" mass="50497">MQATDEGNPTAASSPPTEATAASPAAAIEPAPVAAQPNPQPAADDDEDSLAGSESVATESTASLAASITEYRKIHGRTYTQKTDYWGPNDEQQNEGLELAHYWETLLLDDRLFLSPLPENPGKVLDLGTGTGIWAIDFADEFPTSDVTGVDISPIQPGWVPPNCKFQIDDVEQPWTWSPDFDFIHLRHMEACISDWPAFYKQIYDHLNPGGYFEIKDFDIEFRSQTNPDLPEDHIYRRWGKLFFEAANKLGKSMDQSRGGHKIANALREAGFVDVVEKTWPVPIGGWPKDPILREIGICNLEFHDQSLEGFSMFLLTQVMGWEGIPARVFVAEARKALKDPELQTVIYLTYHTSIDTQINKESTEVARKIRPKSCFPIFSPEIGVRGLEMRWDSHPMYFHVNWDVDFISLDIADAGLQVTPSSECLLWYSKVRNLSLGPFRQGGRQYEAV</sequence>
<comment type="similarity">
    <text evidence="1">Belongs to the methyltransferase superfamily. LaeA methyltransferase family.</text>
</comment>